<dbReference type="Proteomes" id="UP000282971">
    <property type="component" value="Unassembled WGS sequence"/>
</dbReference>
<evidence type="ECO:0000259" key="1">
    <source>
        <dbReference type="Pfam" id="PF01048"/>
    </source>
</evidence>
<dbReference type="GO" id="GO:0008930">
    <property type="term" value="F:methylthioadenosine nucleosidase activity"/>
    <property type="evidence" value="ECO:0007669"/>
    <property type="project" value="TreeGrafter"/>
</dbReference>
<dbReference type="OrthoDB" id="7449394at2"/>
<protein>
    <submittedName>
        <fullName evidence="2">Purine phosphorylase</fullName>
    </submittedName>
</protein>
<gene>
    <name evidence="2" type="ORF">EOD43_08440</name>
</gene>
<dbReference type="PANTHER" id="PTHR46832">
    <property type="entry name" value="5'-METHYLTHIOADENOSINE/S-ADENOSYLHOMOCYSTEINE NUCLEOSIDASE"/>
    <property type="match status" value="1"/>
</dbReference>
<sequence length="223" mass="22530">MKRIGIVAGMPAELAAFAPAMAREAIAGPIAVEALTLGDKQCFLACAGIGKVASASAAALLAHRHDVDLLLVIGTAARIGLGPGGAFRIVDAVQTDYGARSEARFARFDPGTIPFGDPPALTPYKAFELHAIAALPPARIASADMFVESAGHAAEIGASLGATLIDMETAAVAQFATLNALPWAAIKAATDAADEDSAATFLDQLARAARAAAEAAEQAIAAL</sequence>
<dbReference type="PANTHER" id="PTHR46832:SF1">
    <property type="entry name" value="5'-METHYLTHIOADENOSINE_S-ADENOSYLHOMOCYSTEINE NUCLEOSIDASE"/>
    <property type="match status" value="1"/>
</dbReference>
<proteinExistence type="predicted"/>
<dbReference type="GO" id="GO:0008782">
    <property type="term" value="F:adenosylhomocysteine nucleosidase activity"/>
    <property type="evidence" value="ECO:0007669"/>
    <property type="project" value="TreeGrafter"/>
</dbReference>
<dbReference type="InterPro" id="IPR000845">
    <property type="entry name" value="Nucleoside_phosphorylase_d"/>
</dbReference>
<dbReference type="Pfam" id="PF01048">
    <property type="entry name" value="PNP_UDP_1"/>
    <property type="match status" value="1"/>
</dbReference>
<dbReference type="Gene3D" id="3.40.50.1580">
    <property type="entry name" value="Nucleoside phosphorylase domain"/>
    <property type="match status" value="1"/>
</dbReference>
<dbReference type="AlphaFoldDB" id="A0A437M8L3"/>
<dbReference type="SUPFAM" id="SSF53167">
    <property type="entry name" value="Purine and uridine phosphorylases"/>
    <property type="match status" value="1"/>
</dbReference>
<dbReference type="GO" id="GO:0005829">
    <property type="term" value="C:cytosol"/>
    <property type="evidence" value="ECO:0007669"/>
    <property type="project" value="TreeGrafter"/>
</dbReference>
<reference evidence="2 3" key="1">
    <citation type="submission" date="2019-01" db="EMBL/GenBank/DDBJ databases">
        <authorList>
            <person name="Chen W.-M."/>
        </authorList>
    </citation>
    <scope>NUCLEOTIDE SEQUENCE [LARGE SCALE GENOMIC DNA]</scope>
    <source>
        <strain evidence="2 3">CCP-7</strain>
    </source>
</reference>
<evidence type="ECO:0000313" key="2">
    <source>
        <dbReference type="EMBL" id="RVT93875.1"/>
    </source>
</evidence>
<evidence type="ECO:0000313" key="3">
    <source>
        <dbReference type="Proteomes" id="UP000282971"/>
    </source>
</evidence>
<accession>A0A437M8L3</accession>
<keyword evidence="3" id="KW-1185">Reference proteome</keyword>
<feature type="domain" description="Nucleoside phosphorylase" evidence="1">
    <location>
        <begin position="3"/>
        <end position="220"/>
    </location>
</feature>
<dbReference type="RefSeq" id="WP_127742932.1">
    <property type="nucleotide sequence ID" value="NZ_SACN01000001.1"/>
</dbReference>
<dbReference type="GO" id="GO:0009116">
    <property type="term" value="P:nucleoside metabolic process"/>
    <property type="evidence" value="ECO:0007669"/>
    <property type="project" value="InterPro"/>
</dbReference>
<dbReference type="InterPro" id="IPR035994">
    <property type="entry name" value="Nucleoside_phosphorylase_sf"/>
</dbReference>
<comment type="caution">
    <text evidence="2">The sequence shown here is derived from an EMBL/GenBank/DDBJ whole genome shotgun (WGS) entry which is preliminary data.</text>
</comment>
<name>A0A437M8L3_9SPHN</name>
<dbReference type="GO" id="GO:0019284">
    <property type="term" value="P:L-methionine salvage from S-adenosylmethionine"/>
    <property type="evidence" value="ECO:0007669"/>
    <property type="project" value="TreeGrafter"/>
</dbReference>
<dbReference type="EMBL" id="SACN01000001">
    <property type="protein sequence ID" value="RVT93875.1"/>
    <property type="molecule type" value="Genomic_DNA"/>
</dbReference>
<organism evidence="2 3">
    <name type="scientific">Sphingomonas crocodyli</name>
    <dbReference type="NCBI Taxonomy" id="1979270"/>
    <lineage>
        <taxon>Bacteria</taxon>
        <taxon>Pseudomonadati</taxon>
        <taxon>Pseudomonadota</taxon>
        <taxon>Alphaproteobacteria</taxon>
        <taxon>Sphingomonadales</taxon>
        <taxon>Sphingomonadaceae</taxon>
        <taxon>Sphingomonas</taxon>
    </lineage>
</organism>